<dbReference type="AlphaFoldDB" id="A0A930Y8C9"/>
<name>A0A930Y8C9_9PAST</name>
<dbReference type="EMBL" id="JADION010000005">
    <property type="protein sequence ID" value="MBF4102292.1"/>
    <property type="molecule type" value="Genomic_DNA"/>
</dbReference>
<dbReference type="EC" id="2.7.13.3" evidence="2"/>
<dbReference type="CDD" id="cd00082">
    <property type="entry name" value="HisKA"/>
    <property type="match status" value="1"/>
</dbReference>
<evidence type="ECO:0000256" key="1">
    <source>
        <dbReference type="ARBA" id="ARBA00000085"/>
    </source>
</evidence>
<proteinExistence type="predicted"/>
<dbReference type="Pfam" id="PF00512">
    <property type="entry name" value="HisKA"/>
    <property type="match status" value="1"/>
</dbReference>
<sequence>MSAGIAHEINQPLTAIGMYSEGLKQQLKQRSDATFELQILDKIQVQVDRSRQTMRNLTSGWAKGREDERLHNIELKSCLENNRFYPPIL</sequence>
<organism evidence="4">
    <name type="scientific">Gallibacterium anatis</name>
    <dbReference type="NCBI Taxonomy" id="750"/>
    <lineage>
        <taxon>Bacteria</taxon>
        <taxon>Pseudomonadati</taxon>
        <taxon>Pseudomonadota</taxon>
        <taxon>Gammaproteobacteria</taxon>
        <taxon>Pasteurellales</taxon>
        <taxon>Pasteurellaceae</taxon>
        <taxon>Gallibacterium</taxon>
    </lineage>
</organism>
<accession>A0A930Y8C9</accession>
<dbReference type="GO" id="GO:0000155">
    <property type="term" value="F:phosphorelay sensor kinase activity"/>
    <property type="evidence" value="ECO:0007669"/>
    <property type="project" value="InterPro"/>
</dbReference>
<dbReference type="InterPro" id="IPR003661">
    <property type="entry name" value="HisK_dim/P_dom"/>
</dbReference>
<feature type="domain" description="Signal transduction histidine kinase dimerisation/phosphoacceptor" evidence="3">
    <location>
        <begin position="2"/>
        <end position="57"/>
    </location>
</feature>
<dbReference type="InterPro" id="IPR036097">
    <property type="entry name" value="HisK_dim/P_sf"/>
</dbReference>
<dbReference type="Gene3D" id="1.10.287.130">
    <property type="match status" value="1"/>
</dbReference>
<evidence type="ECO:0000256" key="2">
    <source>
        <dbReference type="ARBA" id="ARBA00012438"/>
    </source>
</evidence>
<evidence type="ECO:0000259" key="3">
    <source>
        <dbReference type="Pfam" id="PF00512"/>
    </source>
</evidence>
<reference evidence="4" key="1">
    <citation type="submission" date="2020-11" db="EMBL/GenBank/DDBJ databases">
        <title>Gallibacterium anatis 1637, full genome, WGS.</title>
        <authorList>
            <person name="Laishevtcev A.I."/>
            <person name="Yakimova E.A."/>
            <person name="Petkovich D."/>
            <person name="Stepanova T.V."/>
            <person name="Kalendr R.S."/>
            <person name="Rubalsky E.O."/>
            <person name="Zulkarneev E.R."/>
            <person name="Aleshkin A.V."/>
        </authorList>
    </citation>
    <scope>NUCLEOTIDE SEQUENCE</scope>
    <source>
        <strain evidence="4">1637</strain>
    </source>
</reference>
<evidence type="ECO:0000313" key="4">
    <source>
        <dbReference type="EMBL" id="MBF4102292.1"/>
    </source>
</evidence>
<comment type="catalytic activity">
    <reaction evidence="1">
        <text>ATP + protein L-histidine = ADP + protein N-phospho-L-histidine.</text>
        <dbReference type="EC" id="2.7.13.3"/>
    </reaction>
</comment>
<gene>
    <name evidence="4" type="ORF">INT80_02765</name>
</gene>
<protein>
    <recommendedName>
        <fullName evidence="2">histidine kinase</fullName>
        <ecNumber evidence="2">2.7.13.3</ecNumber>
    </recommendedName>
</protein>
<comment type="caution">
    <text evidence="4">The sequence shown here is derived from an EMBL/GenBank/DDBJ whole genome shotgun (WGS) entry which is preliminary data.</text>
</comment>
<dbReference type="SUPFAM" id="SSF47384">
    <property type="entry name" value="Homodimeric domain of signal transducing histidine kinase"/>
    <property type="match status" value="1"/>
</dbReference>